<gene>
    <name evidence="2" type="ORF">EDF62_1565</name>
</gene>
<organism evidence="2 3">
    <name type="scientific">Leucobacter luti</name>
    <dbReference type="NCBI Taxonomy" id="340320"/>
    <lineage>
        <taxon>Bacteria</taxon>
        <taxon>Bacillati</taxon>
        <taxon>Actinomycetota</taxon>
        <taxon>Actinomycetes</taxon>
        <taxon>Micrococcales</taxon>
        <taxon>Microbacteriaceae</taxon>
        <taxon>Leucobacter</taxon>
    </lineage>
</organism>
<comment type="caution">
    <text evidence="2">The sequence shown here is derived from an EMBL/GenBank/DDBJ whole genome shotgun (WGS) entry which is preliminary data.</text>
</comment>
<accession>A0A4R6RYW4</accession>
<reference evidence="2 3" key="1">
    <citation type="submission" date="2019-03" db="EMBL/GenBank/DDBJ databases">
        <title>Genomic analyses of the natural microbiome of Caenorhabditis elegans.</title>
        <authorList>
            <person name="Samuel B."/>
        </authorList>
    </citation>
    <scope>NUCLEOTIDE SEQUENCE [LARGE SCALE GENOMIC DNA]</scope>
    <source>
        <strain evidence="2 3">JUb18</strain>
    </source>
</reference>
<dbReference type="OrthoDB" id="5125369at2"/>
<feature type="region of interest" description="Disordered" evidence="1">
    <location>
        <begin position="1"/>
        <end position="42"/>
    </location>
</feature>
<evidence type="ECO:0000256" key="1">
    <source>
        <dbReference type="SAM" id="MobiDB-lite"/>
    </source>
</evidence>
<protein>
    <submittedName>
        <fullName evidence="2">Uncharacterized protein</fullName>
    </submittedName>
</protein>
<keyword evidence="3" id="KW-1185">Reference proteome</keyword>
<name>A0A4R6RYW4_9MICO</name>
<evidence type="ECO:0000313" key="2">
    <source>
        <dbReference type="EMBL" id="TDP92359.1"/>
    </source>
</evidence>
<evidence type="ECO:0000313" key="3">
    <source>
        <dbReference type="Proteomes" id="UP000295601"/>
    </source>
</evidence>
<proteinExistence type="predicted"/>
<dbReference type="Proteomes" id="UP000295601">
    <property type="component" value="Unassembled WGS sequence"/>
</dbReference>
<dbReference type="EMBL" id="SNYA01000004">
    <property type="protein sequence ID" value="TDP92359.1"/>
    <property type="molecule type" value="Genomic_DNA"/>
</dbReference>
<dbReference type="RefSeq" id="WP_133616593.1">
    <property type="nucleotide sequence ID" value="NZ_SNYA01000004.1"/>
</dbReference>
<dbReference type="AlphaFoldDB" id="A0A4R6RYW4"/>
<sequence>MSSTRRQDLGLGKTAKGGSGGSFASHERGAAAPPPSSAAPDVVISEPFTVRWTERDVLPTPRHRNPRDVERTFEMDAEVRSVSREDTGEAFTFHEFIGGSGDLEFEVRHYDGELYRPMVAGDIWSYTNTTMEPPYPNKSDRLEATPERIRERLTRFERDYETGELVHVTQPYQREGNDSEAGARDMVQAEVDGYLVVDGELWRKTEEPVYMVNIYGMGGNHGGTGFSIDNKPVRAAADDDSGLIRADNVFTLDEFEAAKTHALKTARGRGDTESIQRIEALQPITVAKDRPWSHPKAAARIGEYTRPHDIPYDQRDDYQVHHEAFSSLKRGIQEHAPHAIHNGDDGRQRVDFTQLTESVEEDYTALSRKVRELFFRDDEF</sequence>